<evidence type="ECO:0000259" key="1">
    <source>
        <dbReference type="Pfam" id="PF03235"/>
    </source>
</evidence>
<dbReference type="EMBL" id="CP039396">
    <property type="protein sequence ID" value="QCD41111.1"/>
    <property type="molecule type" value="Genomic_DNA"/>
</dbReference>
<dbReference type="Pfam" id="PF03235">
    <property type="entry name" value="GmrSD_N"/>
    <property type="match status" value="1"/>
</dbReference>
<dbReference type="Proteomes" id="UP000297149">
    <property type="component" value="Chromosome"/>
</dbReference>
<gene>
    <name evidence="2" type="ORF">E7747_01590</name>
</gene>
<dbReference type="KEGG" id="ddb:E7747_01590"/>
<accession>A0A4P7VZV3</accession>
<evidence type="ECO:0000313" key="3">
    <source>
        <dbReference type="Proteomes" id="UP000297149"/>
    </source>
</evidence>
<name>A0A4P7VZV3_9BACT</name>
<dbReference type="AlphaFoldDB" id="A0A4P7VZV3"/>
<organism evidence="2 3">
    <name type="scientific">Duncaniella dubosii</name>
    <dbReference type="NCBI Taxonomy" id="2518971"/>
    <lineage>
        <taxon>Bacteria</taxon>
        <taxon>Pseudomonadati</taxon>
        <taxon>Bacteroidota</taxon>
        <taxon>Bacteroidia</taxon>
        <taxon>Bacteroidales</taxon>
        <taxon>Muribaculaceae</taxon>
        <taxon>Duncaniella</taxon>
    </lineage>
</organism>
<protein>
    <submittedName>
        <fullName evidence="2">DUF262 domain-containing protein</fullName>
    </submittedName>
</protein>
<reference evidence="3" key="1">
    <citation type="submission" date="2019-02" db="EMBL/GenBank/DDBJ databases">
        <title>Isolation and identification of novel species under the genus Muribaculum.</title>
        <authorList>
            <person name="Miyake S."/>
            <person name="Ding Y."/>
            <person name="Low A."/>
            <person name="Soh M."/>
            <person name="Seedorf H."/>
        </authorList>
    </citation>
    <scope>NUCLEOTIDE SEQUENCE [LARGE SCALE GENOMIC DNA]</scope>
    <source>
        <strain evidence="3">H5</strain>
    </source>
</reference>
<dbReference type="InterPro" id="IPR004919">
    <property type="entry name" value="GmrSD_N"/>
</dbReference>
<feature type="domain" description="GmrSD restriction endonucleases N-terminal" evidence="1">
    <location>
        <begin position="28"/>
        <end position="244"/>
    </location>
</feature>
<keyword evidence="3" id="KW-1185">Reference proteome</keyword>
<dbReference type="RefSeq" id="WP_136413702.1">
    <property type="nucleotide sequence ID" value="NZ_CAXHQF010000060.1"/>
</dbReference>
<proteinExistence type="predicted"/>
<sequence length="860" mass="101573">MSQTYSFTGIFSKPVPYSSENNLVTISKIIVPRIQRNYAQGRNGENETKIRENFLREIFKNLAVNTVMGMNFMYGAVKKNKENDKEEYVMELLDGQQRFTTLYLLHWYLLNKEKKQNDPAFKPVRDALKSFLYETRTTATKFCKSLADYTCDFGEDKPSEHITKARWYYRTYDKDSTVAGMLVMLDAIDAYYKKYDIKNALERTDNLQFYVLPLMQFSKSEELYMKMNARGLPLSVFDSFKADFTGAMRKVEQLNNEKVQLEGGMEGEEVTHIENISIKLDAKWIDLFWNSSRKKDSDISYMRFFSRFFACRYLIDNQRAPKEMRDTEAAVNLFYTRTEKSKDQYLGFDKYAEELQAHPEYFTAAEKVLDTLQEHQGLIKESLTPVWDKDKEEKGNFFVDADITFTQTLLTVMGAIEEFILTFETFDEELYKKWMRVVWNIVENTDIDNLERVATTLRSFGRMIRHIAAELGVESKFGAERGHASKITNTDSFYQAMANCADMPSTDDDNRWARPFKEEMEKAKLISENGEWLEQFLKMERHPYFKGTTNFYYTEGITLDSFKHRCEFVAEMFDAKGITKQYRKRHVLLRAIMSRMSMWEDIERQYLTENNETHKYLKLLLISDQRIHDMLADILDNSHNEKEIIRALEGETKSLIPYDDKIGSELQTAIACNALRRDVKLYDWITEQPSPVYVHWKNGHIAVAIPGKWFDRYFIDSERDKMAQRFIEKYSMEYYADEEVHKSPDDYTTYGRYKGEDAIFYFNYDENDDYSFNINFSNNHRFRIFVELPKKTRAKKFHEIAKAGHIYKDDPYCVYFDCDNDGNPLFRYYLDCEFDELDAYVEKAMKTTHDTLVKMGIIST</sequence>
<evidence type="ECO:0000313" key="2">
    <source>
        <dbReference type="EMBL" id="QCD41111.1"/>
    </source>
</evidence>